<dbReference type="PANTHER" id="PTHR43429">
    <property type="entry name" value="PYRIDINE NUCLEOTIDE-DISULFIDE OXIDOREDUCTASE DOMAIN-CONTAINING"/>
    <property type="match status" value="1"/>
</dbReference>
<reference evidence="6 7" key="1">
    <citation type="submission" date="2017-04" db="EMBL/GenBank/DDBJ databases">
        <authorList>
            <person name="Afonso C.L."/>
            <person name="Miller P.J."/>
            <person name="Scott M.A."/>
            <person name="Spackman E."/>
            <person name="Goraichik I."/>
            <person name="Dimitrov K.M."/>
            <person name="Suarez D.L."/>
            <person name="Swayne D.E."/>
        </authorList>
    </citation>
    <scope>NUCLEOTIDE SEQUENCE [LARGE SCALE GENOMIC DNA]</scope>
    <source>
        <strain evidence="6 7">DSM 3385</strain>
    </source>
</reference>
<evidence type="ECO:0000313" key="6">
    <source>
        <dbReference type="EMBL" id="SMD09501.1"/>
    </source>
</evidence>
<dbReference type="RefSeq" id="WP_084071563.1">
    <property type="nucleotide sequence ID" value="NZ_FWXY01000032.1"/>
</dbReference>
<dbReference type="Proteomes" id="UP000192418">
    <property type="component" value="Unassembled WGS sequence"/>
</dbReference>
<dbReference type="EMBL" id="FWXY01000032">
    <property type="protein sequence ID" value="SMD09501.1"/>
    <property type="molecule type" value="Genomic_DNA"/>
</dbReference>
<accession>A0A1W2EIH3</accession>
<evidence type="ECO:0000259" key="5">
    <source>
        <dbReference type="Pfam" id="PF07992"/>
    </source>
</evidence>
<dbReference type="AlphaFoldDB" id="A0A1W2EIH3"/>
<keyword evidence="4" id="KW-0274">FAD</keyword>
<comment type="cofactor">
    <cofactor evidence="1">
        <name>FAD</name>
        <dbReference type="ChEBI" id="CHEBI:57692"/>
    </cofactor>
</comment>
<dbReference type="PRINTS" id="PR00411">
    <property type="entry name" value="PNDRDTASEI"/>
</dbReference>
<dbReference type="PANTHER" id="PTHR43429:SF3">
    <property type="entry name" value="NITRITE REDUCTASE [NAD(P)H]"/>
    <property type="match status" value="1"/>
</dbReference>
<dbReference type="InterPro" id="IPR036188">
    <property type="entry name" value="FAD/NAD-bd_sf"/>
</dbReference>
<evidence type="ECO:0000256" key="2">
    <source>
        <dbReference type="ARBA" id="ARBA00006442"/>
    </source>
</evidence>
<name>A0A1W2EIH3_9BACT</name>
<feature type="domain" description="FAD/NAD(P)-binding" evidence="5">
    <location>
        <begin position="1"/>
        <end position="281"/>
    </location>
</feature>
<keyword evidence="7" id="KW-1185">Reference proteome</keyword>
<dbReference type="Pfam" id="PF07992">
    <property type="entry name" value="Pyr_redox_2"/>
    <property type="match status" value="1"/>
</dbReference>
<sequence length="421" mass="45364">MQLVIIGNSAAGLSALEAFRKRDRTSPVTVITKESTIPYSRVLLPYYLRGKTTFKNLFIRSEDYYSQMGATCITDAVVKLLSEKQTLILENSAPVSYDRLLIATGSSPVKPPIPGLEGKGIHHLWTLADVENLMPCFKKGKSVVVLGSGFVSLQGAWAALSRGLDVTVVELLSRIMPNALDDHGAQILTASMKQSGVDLRINTRTLKVEQTHDGKLKLYFNNGHDLVSDFIIVGTGVRPNIDFLEGTGIEVDNGVVVNHHMKTTLPHVYAAGDVAQVPSTFGGPCVIHALWPTALETGRIAGACMAGENISYEGSLNMNVTQMFGITVASMGKFMDVEGAETWTDKTLSHGQYLKILMKDGVPVGATCAGGSELVSTLGLLRPLIREKISIQGDPAALKKMLAQNMTRYHQAYGKGASCAL</sequence>
<keyword evidence="3" id="KW-0285">Flavoprotein</keyword>
<dbReference type="STRING" id="1121400.SAMN02746065_13214"/>
<dbReference type="InterPro" id="IPR023753">
    <property type="entry name" value="FAD/NAD-binding_dom"/>
</dbReference>
<dbReference type="OrthoDB" id="9768666at2"/>
<proteinExistence type="inferred from homology"/>
<comment type="similarity">
    <text evidence="2">Belongs to the FAD-dependent oxidoreductase family.</text>
</comment>
<evidence type="ECO:0000256" key="3">
    <source>
        <dbReference type="ARBA" id="ARBA00022630"/>
    </source>
</evidence>
<gene>
    <name evidence="6" type="ORF">SAMN02746065_13214</name>
</gene>
<evidence type="ECO:0000256" key="4">
    <source>
        <dbReference type="ARBA" id="ARBA00022827"/>
    </source>
</evidence>
<organism evidence="6 7">
    <name type="scientific">Desulfocicer vacuolatum DSM 3385</name>
    <dbReference type="NCBI Taxonomy" id="1121400"/>
    <lineage>
        <taxon>Bacteria</taxon>
        <taxon>Pseudomonadati</taxon>
        <taxon>Thermodesulfobacteriota</taxon>
        <taxon>Desulfobacteria</taxon>
        <taxon>Desulfobacterales</taxon>
        <taxon>Desulfobacteraceae</taxon>
        <taxon>Desulfocicer</taxon>
    </lineage>
</organism>
<dbReference type="InterPro" id="IPR050260">
    <property type="entry name" value="FAD-bd_OxRdtase"/>
</dbReference>
<dbReference type="GO" id="GO:0016491">
    <property type="term" value="F:oxidoreductase activity"/>
    <property type="evidence" value="ECO:0007669"/>
    <property type="project" value="InterPro"/>
</dbReference>
<evidence type="ECO:0000256" key="1">
    <source>
        <dbReference type="ARBA" id="ARBA00001974"/>
    </source>
</evidence>
<dbReference type="Gene3D" id="3.50.50.60">
    <property type="entry name" value="FAD/NAD(P)-binding domain"/>
    <property type="match status" value="2"/>
</dbReference>
<dbReference type="SUPFAM" id="SSF51905">
    <property type="entry name" value="FAD/NAD(P)-binding domain"/>
    <property type="match status" value="1"/>
</dbReference>
<protein>
    <submittedName>
        <fullName evidence="6">Pyridine nucleotide-disulphide oxidoreductase</fullName>
    </submittedName>
</protein>
<dbReference type="PRINTS" id="PR00368">
    <property type="entry name" value="FADPNR"/>
</dbReference>
<evidence type="ECO:0000313" key="7">
    <source>
        <dbReference type="Proteomes" id="UP000192418"/>
    </source>
</evidence>